<dbReference type="RefSeq" id="XP_022493111.1">
    <property type="nucleotide sequence ID" value="XM_022626837.1"/>
</dbReference>
<gene>
    <name evidence="2" type="ORF">PENARI_c001G08993</name>
</gene>
<organism evidence="2 3">
    <name type="scientific">Penicillium arizonense</name>
    <dbReference type="NCBI Taxonomy" id="1835702"/>
    <lineage>
        <taxon>Eukaryota</taxon>
        <taxon>Fungi</taxon>
        <taxon>Dikarya</taxon>
        <taxon>Ascomycota</taxon>
        <taxon>Pezizomycotina</taxon>
        <taxon>Eurotiomycetes</taxon>
        <taxon>Eurotiomycetidae</taxon>
        <taxon>Eurotiales</taxon>
        <taxon>Aspergillaceae</taxon>
        <taxon>Penicillium</taxon>
    </lineage>
</organism>
<protein>
    <submittedName>
        <fullName evidence="2">Uncharacterized protein</fullName>
    </submittedName>
</protein>
<feature type="compositionally biased region" description="Basic residues" evidence="1">
    <location>
        <begin position="200"/>
        <end position="220"/>
    </location>
</feature>
<feature type="compositionally biased region" description="Polar residues" evidence="1">
    <location>
        <begin position="1"/>
        <end position="11"/>
    </location>
</feature>
<reference evidence="2 3" key="1">
    <citation type="journal article" date="2016" name="Sci. Rep.">
        <title>Penicillium arizonense, a new, genome sequenced fungal species, reveals a high chemical diversity in secreted metabolites.</title>
        <authorList>
            <person name="Grijseels S."/>
            <person name="Nielsen J.C."/>
            <person name="Randelovic M."/>
            <person name="Nielsen J."/>
            <person name="Nielsen K.F."/>
            <person name="Workman M."/>
            <person name="Frisvad J.C."/>
        </authorList>
    </citation>
    <scope>NUCLEOTIDE SEQUENCE [LARGE SCALE GENOMIC DNA]</scope>
    <source>
        <strain evidence="2 3">CBS 141311</strain>
    </source>
</reference>
<evidence type="ECO:0000313" key="3">
    <source>
        <dbReference type="Proteomes" id="UP000177622"/>
    </source>
</evidence>
<feature type="region of interest" description="Disordered" evidence="1">
    <location>
        <begin position="1"/>
        <end position="32"/>
    </location>
</feature>
<feature type="compositionally biased region" description="Polar residues" evidence="1">
    <location>
        <begin position="187"/>
        <end position="197"/>
    </location>
</feature>
<dbReference type="GeneID" id="34571571"/>
<dbReference type="PANTHER" id="PTHR28054:SF1">
    <property type="entry name" value="RNA POLYMERASE I-SPECIFIC TRANSCRIPTION INITIATION FACTOR RRN10"/>
    <property type="match status" value="1"/>
</dbReference>
<dbReference type="PANTHER" id="PTHR28054">
    <property type="entry name" value="RNA POLYMERASE I-SPECIFIC TRANSCRIPTION INITIATION FACTOR RRN10"/>
    <property type="match status" value="1"/>
</dbReference>
<name>A0A1F5LX03_PENAI</name>
<feature type="region of interest" description="Disordered" evidence="1">
    <location>
        <begin position="180"/>
        <end position="237"/>
    </location>
</feature>
<dbReference type="AlphaFoldDB" id="A0A1F5LX03"/>
<accession>A0A1F5LX03</accession>
<dbReference type="STRING" id="1835702.A0A1F5LX03"/>
<proteinExistence type="predicted"/>
<evidence type="ECO:0000256" key="1">
    <source>
        <dbReference type="SAM" id="MobiDB-lite"/>
    </source>
</evidence>
<evidence type="ECO:0000313" key="2">
    <source>
        <dbReference type="EMBL" id="OGE57688.1"/>
    </source>
</evidence>
<dbReference type="OrthoDB" id="2565191at2759"/>
<dbReference type="Proteomes" id="UP000177622">
    <property type="component" value="Unassembled WGS sequence"/>
</dbReference>
<keyword evidence="3" id="KW-1185">Reference proteome</keyword>
<comment type="caution">
    <text evidence="2">The sequence shown here is derived from an EMBL/GenBank/DDBJ whole genome shotgun (WGS) entry which is preliminary data.</text>
</comment>
<sequence>MSVGRSRSVTQDHFVEPVENNDNDEVLEDKSSRYSKRRANLYDAVAGRVNPRGIQASQPVVSYHRDTASSGARPLRPEELLLRKQNISVGPVSEQVEKTYFAHENLPDGQSLPSSELLETLHAYAADFYEYATADNGQDDHKTMDETALLAMGILIEEMSKDALGDTGDLVLVEGQELLEEQEEQTGAESDTTNQSAARIVRRKRASSSTKNRPKRRKLTRSASATTDVDTEVDDRR</sequence>
<dbReference type="EMBL" id="LXJU01000001">
    <property type="protein sequence ID" value="OGE57688.1"/>
    <property type="molecule type" value="Genomic_DNA"/>
</dbReference>
<dbReference type="GO" id="GO:0006360">
    <property type="term" value="P:transcription by RNA polymerase I"/>
    <property type="evidence" value="ECO:0007669"/>
    <property type="project" value="InterPro"/>
</dbReference>
<dbReference type="InterPro" id="IPR022793">
    <property type="entry name" value="Rrn10"/>
</dbReference>